<comment type="caution">
    <text evidence="3">The sequence shown here is derived from an EMBL/GenBank/DDBJ whole genome shotgun (WGS) entry which is preliminary data.</text>
</comment>
<evidence type="ECO:0000313" key="4">
    <source>
        <dbReference type="Proteomes" id="UP000005713"/>
    </source>
</evidence>
<sequence>MTKAMALAATVAGAAAPAMAHEAGTHMHPHGSEGWLAMTAAAVLVVVAIVVARWTR</sequence>
<proteinExistence type="predicted"/>
<evidence type="ECO:0008006" key="5">
    <source>
        <dbReference type="Google" id="ProtNLM"/>
    </source>
</evidence>
<feature type="chain" id="PRO_5002655232" description="Peptidase M23" evidence="2">
    <location>
        <begin position="21"/>
        <end position="56"/>
    </location>
</feature>
<keyword evidence="2" id="KW-0732">Signal</keyword>
<dbReference type="EMBL" id="AAYA01000009">
    <property type="protein sequence ID" value="EBA07531.1"/>
    <property type="molecule type" value="Genomic_DNA"/>
</dbReference>
<reference evidence="3 4" key="1">
    <citation type="submission" date="2006-06" db="EMBL/GenBank/DDBJ databases">
        <authorList>
            <person name="Moran M.A."/>
            <person name="Ferriera S."/>
            <person name="Johnson J."/>
            <person name="Kravitz S."/>
            <person name="Beeson K."/>
            <person name="Sutton G."/>
            <person name="Rogers Y.-H."/>
            <person name="Friedman R."/>
            <person name="Frazier M."/>
            <person name="Venter J.C."/>
        </authorList>
    </citation>
    <scope>NUCLEOTIDE SEQUENCE [LARGE SCALE GENOMIC DNA]</scope>
    <source>
        <strain evidence="3 4">E-37</strain>
    </source>
</reference>
<organism evidence="3 4">
    <name type="scientific">Sagittula stellata (strain ATCC 700073 / DSM 11524 / E-37)</name>
    <dbReference type="NCBI Taxonomy" id="388399"/>
    <lineage>
        <taxon>Bacteria</taxon>
        <taxon>Pseudomonadati</taxon>
        <taxon>Pseudomonadota</taxon>
        <taxon>Alphaproteobacteria</taxon>
        <taxon>Rhodobacterales</taxon>
        <taxon>Roseobacteraceae</taxon>
        <taxon>Sagittula</taxon>
    </lineage>
</organism>
<accession>A3K5Z2</accession>
<dbReference type="Proteomes" id="UP000005713">
    <property type="component" value="Unassembled WGS sequence"/>
</dbReference>
<gene>
    <name evidence="3" type="ORF">SSE37_22070</name>
</gene>
<evidence type="ECO:0000256" key="1">
    <source>
        <dbReference type="SAM" id="Phobius"/>
    </source>
</evidence>
<name>A3K5Z2_SAGS3</name>
<evidence type="ECO:0000313" key="3">
    <source>
        <dbReference type="EMBL" id="EBA07531.1"/>
    </source>
</evidence>
<keyword evidence="1" id="KW-0472">Membrane</keyword>
<dbReference type="AlphaFoldDB" id="A3K5Z2"/>
<keyword evidence="1" id="KW-1133">Transmembrane helix</keyword>
<evidence type="ECO:0000256" key="2">
    <source>
        <dbReference type="SAM" id="SignalP"/>
    </source>
</evidence>
<keyword evidence="1" id="KW-0812">Transmembrane</keyword>
<protein>
    <recommendedName>
        <fullName evidence="5">Peptidase M23</fullName>
    </recommendedName>
</protein>
<feature type="transmembrane region" description="Helical" evidence="1">
    <location>
        <begin position="36"/>
        <end position="55"/>
    </location>
</feature>
<dbReference type="RefSeq" id="WP_005860626.1">
    <property type="nucleotide sequence ID" value="NZ_CP155729.1"/>
</dbReference>
<feature type="signal peptide" evidence="2">
    <location>
        <begin position="1"/>
        <end position="20"/>
    </location>
</feature>
<keyword evidence="4" id="KW-1185">Reference proteome</keyword>